<evidence type="ECO:0000256" key="8">
    <source>
        <dbReference type="PROSITE-ProRule" id="PRU01363"/>
    </source>
</evidence>
<feature type="active site" description="Proton donor; for dehydratase activity" evidence="8">
    <location>
        <position position="3848"/>
    </location>
</feature>
<dbReference type="InterPro" id="IPR036736">
    <property type="entry name" value="ACP-like_sf"/>
</dbReference>
<dbReference type="InterPro" id="IPR014043">
    <property type="entry name" value="Acyl_transferase_dom"/>
</dbReference>
<dbReference type="SUPFAM" id="SSF47336">
    <property type="entry name" value="ACP-like"/>
    <property type="match status" value="4"/>
</dbReference>
<dbReference type="SMART" id="SM00827">
    <property type="entry name" value="PKS_AT"/>
    <property type="match status" value="4"/>
</dbReference>
<evidence type="ECO:0000256" key="9">
    <source>
        <dbReference type="SAM" id="MobiDB-lite"/>
    </source>
</evidence>
<organism evidence="13 14">
    <name type="scientific">Streptomyces incarnatus</name>
    <dbReference type="NCBI Taxonomy" id="665007"/>
    <lineage>
        <taxon>Bacteria</taxon>
        <taxon>Bacillati</taxon>
        <taxon>Actinomycetota</taxon>
        <taxon>Actinomycetes</taxon>
        <taxon>Kitasatosporales</taxon>
        <taxon>Streptomycetaceae</taxon>
        <taxon>Streptomyces</taxon>
    </lineage>
</organism>
<dbReference type="EMBL" id="CP011497">
    <property type="protein sequence ID" value="AKJ08823.1"/>
    <property type="molecule type" value="Genomic_DNA"/>
</dbReference>
<feature type="compositionally biased region" description="Acidic residues" evidence="9">
    <location>
        <begin position="6150"/>
        <end position="6161"/>
    </location>
</feature>
<keyword evidence="14" id="KW-1185">Reference proteome</keyword>
<evidence type="ECO:0000256" key="1">
    <source>
        <dbReference type="ARBA" id="ARBA00004792"/>
    </source>
</evidence>
<dbReference type="InterPro" id="IPR049900">
    <property type="entry name" value="PKS_mFAS_DH"/>
</dbReference>
<protein>
    <recommendedName>
        <fullName evidence="15">Polyketide synthase</fullName>
    </recommendedName>
</protein>
<dbReference type="Gene3D" id="3.40.47.10">
    <property type="match status" value="4"/>
</dbReference>
<keyword evidence="7" id="KW-0012">Acyltransferase</keyword>
<feature type="domain" description="Carrier" evidence="10">
    <location>
        <begin position="4348"/>
        <end position="4426"/>
    </location>
</feature>
<feature type="region of interest" description="N-terminal hotdog fold" evidence="8">
    <location>
        <begin position="5368"/>
        <end position="5501"/>
    </location>
</feature>
<feature type="active site" description="Proton acceptor; for dehydratase activity" evidence="8">
    <location>
        <position position="5400"/>
    </location>
</feature>
<reference evidence="13 14" key="1">
    <citation type="journal article" date="2015" name="ISME J.">
        <title>Draft Genome Sequence of Streptomyces incarnatus NRRL8089, which Produces the Nucleoside Antibiotic Sinefungin.</title>
        <authorList>
            <person name="Oshima K."/>
            <person name="Hattori M."/>
            <person name="Shimizu H."/>
            <person name="Fukuda K."/>
            <person name="Nemoto M."/>
            <person name="Inagaki K."/>
            <person name="Tamura T."/>
        </authorList>
    </citation>
    <scope>NUCLEOTIDE SEQUENCE [LARGE SCALE GENOMIC DNA]</scope>
    <source>
        <strain evidence="13 14">NRRL 8089</strain>
    </source>
</reference>
<feature type="compositionally biased region" description="Basic and acidic residues" evidence="9">
    <location>
        <begin position="2005"/>
        <end position="2026"/>
    </location>
</feature>
<dbReference type="SUPFAM" id="SSF55048">
    <property type="entry name" value="Probable ACP-binding domain of malonyl-CoA ACP transacylase"/>
    <property type="match status" value="4"/>
</dbReference>
<keyword evidence="3" id="KW-0597">Phosphoprotein</keyword>
<feature type="domain" description="PKS/mFAS DH" evidence="12">
    <location>
        <begin position="3651"/>
        <end position="3926"/>
    </location>
</feature>
<dbReference type="InterPro" id="IPR020841">
    <property type="entry name" value="PKS_Beta-ketoAc_synthase_dom"/>
</dbReference>
<evidence type="ECO:0000256" key="6">
    <source>
        <dbReference type="ARBA" id="ARBA00023268"/>
    </source>
</evidence>
<feature type="region of interest" description="Disordered" evidence="9">
    <location>
        <begin position="999"/>
        <end position="1018"/>
    </location>
</feature>
<dbReference type="SUPFAM" id="SSF53901">
    <property type="entry name" value="Thiolase-like"/>
    <property type="match status" value="4"/>
</dbReference>
<evidence type="ECO:0000259" key="12">
    <source>
        <dbReference type="PROSITE" id="PS52019"/>
    </source>
</evidence>
<proteinExistence type="predicted"/>
<evidence type="ECO:0000259" key="11">
    <source>
        <dbReference type="PROSITE" id="PS52004"/>
    </source>
</evidence>
<dbReference type="InterPro" id="IPR020807">
    <property type="entry name" value="PKS_DH"/>
</dbReference>
<dbReference type="CDD" id="cd08956">
    <property type="entry name" value="KR_3_FAS_SDR_x"/>
    <property type="match status" value="3"/>
</dbReference>
<feature type="active site" description="Proton acceptor; for dehydratase activity" evidence="8">
    <location>
        <position position="1938"/>
    </location>
</feature>
<dbReference type="Gene3D" id="1.10.1200.10">
    <property type="entry name" value="ACP-like"/>
    <property type="match status" value="4"/>
</dbReference>
<feature type="region of interest" description="Disordered" evidence="9">
    <location>
        <begin position="1995"/>
        <end position="2056"/>
    </location>
</feature>
<evidence type="ECO:0000256" key="4">
    <source>
        <dbReference type="ARBA" id="ARBA00022679"/>
    </source>
</evidence>
<dbReference type="Pfam" id="PF22953">
    <property type="entry name" value="SpnB_Rossmann"/>
    <property type="match status" value="3"/>
</dbReference>
<feature type="domain" description="Ketosynthase family 3 (KS3)" evidence="11">
    <location>
        <begin position="21"/>
        <end position="434"/>
    </location>
</feature>
<keyword evidence="4" id="KW-0808">Transferase</keyword>
<dbReference type="InterPro" id="IPR018201">
    <property type="entry name" value="Ketoacyl_synth_AS"/>
</dbReference>
<feature type="domain" description="Ketosynthase family 3 (KS3)" evidence="11">
    <location>
        <begin position="1022"/>
        <end position="1438"/>
    </location>
</feature>
<dbReference type="InterPro" id="IPR020806">
    <property type="entry name" value="PKS_PP-bd"/>
</dbReference>
<dbReference type="InterPro" id="IPR057326">
    <property type="entry name" value="KR_dom"/>
</dbReference>
<dbReference type="SUPFAM" id="SSF51735">
    <property type="entry name" value="NAD(P)-binding Rossmann-fold domains"/>
    <property type="match status" value="6"/>
</dbReference>
<dbReference type="InterPro" id="IPR032821">
    <property type="entry name" value="PKS_assoc"/>
</dbReference>
<dbReference type="PROSITE" id="PS50075">
    <property type="entry name" value="CARRIER"/>
    <property type="match status" value="4"/>
</dbReference>
<dbReference type="InterPro" id="IPR042104">
    <property type="entry name" value="PKS_dehydratase_sf"/>
</dbReference>
<comment type="pathway">
    <text evidence="1">Antibiotic biosynthesis.</text>
</comment>
<dbReference type="Pfam" id="PF21089">
    <property type="entry name" value="PKS_DH_N"/>
    <property type="match status" value="3"/>
</dbReference>
<accession>A0ABN4GB94</accession>
<dbReference type="SMART" id="SM00826">
    <property type="entry name" value="PKS_DH"/>
    <property type="match status" value="3"/>
</dbReference>
<dbReference type="PANTHER" id="PTHR43775:SF51">
    <property type="entry name" value="INACTIVE PHENOLPHTHIOCEROL SYNTHESIS POLYKETIDE SYNTHASE TYPE I PKS1-RELATED"/>
    <property type="match status" value="1"/>
</dbReference>
<dbReference type="InterPro" id="IPR036291">
    <property type="entry name" value="NAD(P)-bd_dom_sf"/>
</dbReference>
<dbReference type="PROSITE" id="PS52019">
    <property type="entry name" value="PKS_MFAS_DH"/>
    <property type="match status" value="3"/>
</dbReference>
<feature type="region of interest" description="C-terminal hotdog fold" evidence="8">
    <location>
        <begin position="5511"/>
        <end position="5645"/>
    </location>
</feature>
<dbReference type="SMART" id="SM00822">
    <property type="entry name" value="PKS_KR"/>
    <property type="match status" value="3"/>
</dbReference>
<evidence type="ECO:0000313" key="14">
    <source>
        <dbReference type="Proteomes" id="UP000035366"/>
    </source>
</evidence>
<feature type="active site" description="Proton acceptor; for dehydratase activity" evidence="8">
    <location>
        <position position="3683"/>
    </location>
</feature>
<dbReference type="InterPro" id="IPR016036">
    <property type="entry name" value="Malonyl_transacylase_ACP-bd"/>
</dbReference>
<dbReference type="Pfam" id="PF00109">
    <property type="entry name" value="ketoacyl-synt"/>
    <property type="match status" value="4"/>
</dbReference>
<dbReference type="InterPro" id="IPR016039">
    <property type="entry name" value="Thiolase-like"/>
</dbReference>
<dbReference type="InterPro" id="IPR009081">
    <property type="entry name" value="PP-bd_ACP"/>
</dbReference>
<feature type="region of interest" description="N-terminal hotdog fold" evidence="8">
    <location>
        <begin position="3651"/>
        <end position="3776"/>
    </location>
</feature>
<dbReference type="Proteomes" id="UP000035366">
    <property type="component" value="Chromosome"/>
</dbReference>
<dbReference type="InterPro" id="IPR001227">
    <property type="entry name" value="Ac_transferase_dom_sf"/>
</dbReference>
<feature type="domain" description="Ketosynthase family 3 (KS3)" evidence="11">
    <location>
        <begin position="2761"/>
        <end position="3185"/>
    </location>
</feature>
<dbReference type="SMART" id="SM00823">
    <property type="entry name" value="PKS_PP"/>
    <property type="match status" value="4"/>
</dbReference>
<feature type="active site" description="Proton donor; for dehydratase activity" evidence="8">
    <location>
        <position position="2113"/>
    </location>
</feature>
<dbReference type="InterPro" id="IPR055123">
    <property type="entry name" value="SpnB-like_Rossmann"/>
</dbReference>
<dbReference type="Gene3D" id="3.30.70.3290">
    <property type="match status" value="4"/>
</dbReference>
<dbReference type="SUPFAM" id="SSF52151">
    <property type="entry name" value="FabD/lysophospholipase-like"/>
    <property type="match status" value="4"/>
</dbReference>
<feature type="domain" description="Carrier" evidence="10">
    <location>
        <begin position="2667"/>
        <end position="2742"/>
    </location>
</feature>
<feature type="region of interest" description="Disordered" evidence="9">
    <location>
        <begin position="6139"/>
        <end position="6162"/>
    </location>
</feature>
<dbReference type="PROSITE" id="PS00012">
    <property type="entry name" value="PHOSPHOPANTETHEINE"/>
    <property type="match status" value="4"/>
</dbReference>
<feature type="region of interest" description="N-terminal hotdog fold" evidence="8">
    <location>
        <begin position="1906"/>
        <end position="2039"/>
    </location>
</feature>
<feature type="domain" description="Ketosynthase family 3 (KS3)" evidence="11">
    <location>
        <begin position="4448"/>
        <end position="4877"/>
    </location>
</feature>
<evidence type="ECO:0000313" key="13">
    <source>
        <dbReference type="EMBL" id="AKJ08823.1"/>
    </source>
</evidence>
<dbReference type="InterPro" id="IPR014031">
    <property type="entry name" value="Ketoacyl_synth_C"/>
</dbReference>
<dbReference type="Gene3D" id="3.40.50.720">
    <property type="entry name" value="NAD(P)-binding Rossmann-like Domain"/>
    <property type="match status" value="3"/>
</dbReference>
<feature type="active site" description="Proton donor; for dehydratase activity" evidence="8">
    <location>
        <position position="5568"/>
    </location>
</feature>
<feature type="compositionally biased region" description="Basic and acidic residues" evidence="9">
    <location>
        <begin position="2038"/>
        <end position="2051"/>
    </location>
</feature>
<dbReference type="InterPro" id="IPR014030">
    <property type="entry name" value="Ketoacyl_synth_N"/>
</dbReference>
<dbReference type="RefSeq" id="WP_208896923.1">
    <property type="nucleotide sequence ID" value="NZ_CP011497.1"/>
</dbReference>
<dbReference type="SMART" id="SM01294">
    <property type="entry name" value="PKS_PP_betabranch"/>
    <property type="match status" value="4"/>
</dbReference>
<dbReference type="Gene3D" id="3.40.366.10">
    <property type="entry name" value="Malonyl-Coenzyme A Acyl Carrier Protein, domain 2"/>
    <property type="match status" value="4"/>
</dbReference>
<evidence type="ECO:0008006" key="15">
    <source>
        <dbReference type="Google" id="ProtNLM"/>
    </source>
</evidence>
<dbReference type="InterPro" id="IPR049552">
    <property type="entry name" value="PKS_DH_N"/>
</dbReference>
<keyword evidence="2" id="KW-0596">Phosphopantetheine</keyword>
<dbReference type="PROSITE" id="PS52004">
    <property type="entry name" value="KS3_2"/>
    <property type="match status" value="4"/>
</dbReference>
<evidence type="ECO:0000256" key="7">
    <source>
        <dbReference type="ARBA" id="ARBA00023315"/>
    </source>
</evidence>
<dbReference type="CDD" id="cd00833">
    <property type="entry name" value="PKS"/>
    <property type="match status" value="4"/>
</dbReference>
<evidence type="ECO:0000256" key="5">
    <source>
        <dbReference type="ARBA" id="ARBA00023194"/>
    </source>
</evidence>
<dbReference type="InterPro" id="IPR049551">
    <property type="entry name" value="PKS_DH_C"/>
</dbReference>
<evidence type="ECO:0000256" key="2">
    <source>
        <dbReference type="ARBA" id="ARBA00022450"/>
    </source>
</evidence>
<dbReference type="InterPro" id="IPR016035">
    <property type="entry name" value="Acyl_Trfase/lysoPLipase"/>
</dbReference>
<name>A0ABN4GB94_9ACTN</name>
<dbReference type="Pfam" id="PF00698">
    <property type="entry name" value="Acyl_transf_1"/>
    <property type="match status" value="4"/>
</dbReference>
<sequence length="6174" mass="643628">MSVAHRPESADTAHFAADDQDGAIAVVGIACRLPQADGPEAFWRLLREGRDAFGPAPHGRWPAEGSGVPQHGAFLDSIDTFDAEFFGISPREAAAMDPQQRLALELGWEALEDAGVPPAALHGTRTGVFVGAMADDYAALTHRLGPAAVERHTLTGLNRGIIANRLSYVLGLRGPSLTVDTGQSSSLVAVHLACESLRSGESTVALAGGVNLIAAPDSTLAASRFGGLSPDGRSHPFDERAAGYGRGEGGAVVVLKPLAAARADGDTVYAVVLGGAIGNDGATDGLTVPGAEGQEAVLRAALRRAGAGPGEVAYVELHGTGTRVGDPVEARAVGAVYGDGPAPLHIGSAKASVGHLEAAAGVVGLVKVALALCHGELPGTPGEHTPRRDIPLAGLGLTYRTGHGPWPTGRGTRPLAGVSSFGMGGTDCHLVLTAAPRAAEPDTSAPHPAPGLPVLLTARTEPALREQAARLRAHLTDRPTARVADVAHSLATTRTRFTRRALITAGDRTTLLTELDALAGGARPNWSARPQEPGQPDAAPPALAFVFSGQGSQRPGAGAELYATYPVFADAFDEVADAFGDRLPRRLHDIAFAADGSEEAALLDSTAWTQPVLFAVGTALHRLVRSWGIVPAALAGHSIGELTAAHAAGVLTLDDAARLVAARGRLMQQLSATDGAMAALEAGEEEILPLLADAGPGVAVAAVNGPRALVVSGDGAAVRALAARWEATGRRTRLLRVSHAFHSPQLEPMLDAFRAVAEELDYRRPDVPVVSNVSGGVAEDTELTTPGYWVRHAREAVRFADGVRSLHELGVRAHLELGPDAVLTTAVQDVVAALPGPHPAVPAAAALRRGHQEPATLLTALARLGADWTGPLHGVPARRITLPTYAFQRERHWLPEAVAPAPHAPAPASQDTGVRSDPRADRDLAELVRTQVALVLGHVTPDGIDPARPFKDLGLDSLGGVELSERLAAATGLDLPQTLVYDHPTPRSVTTALQTRFDAAAGGESPEQGQPRPTLPTVPVLDEPIAIVGMACRYPGGVASPEDLWRLVDSGTDAIGPFPQDRGWDLADAPETFARVGGFLYDAAEFDAEFFGLSPREAAAMDPQQRLLLETAWEAFERAGLDPAALRGSRTGTFVGGTTLDYGPRLHESDGGGEGHRLTGSTSSILSGRIAYTFGLEGPAVTVDTACSSSLVALHLAAQALRAGECDLALAGGVAVMSTPGMFLEFSRQRGLAADGRCKPFSDAADGTGWSEGVGLLLVERLSDARRRGHRVLAVVRGSAVNQDGASNGLTAPNGPSQERVIRQALASAGLSPADVDAVEAHGTGTRLGDPIEAQALLATYGQDRETPLWLGSLKSNIGHTQAAAGVAGVIKMVHALNAGRLPGTLHLDAPTSRVDWSSGGVALLAEPVAWPEVGRVRRAGVSSFGISGTNAHVIVEQSPAEPEAEPAGESDLPVAWPLSARSPEALRGQADKLLHLLADVPGTDPRALSRALATTRTPLPERAVVTGSGLQDLRHALTALAEGTRTPGLAVDTARPGGTAFVFTGQGSQWSGMGRELYEAFPVFAAAFDEVVAAVDGVVGEGAVSLRDVVFDGVRAEVLARTEWAQVGLFAVGVGLFRLWEWFGVVPRWVAGHSVGELVAGYVAGLWGLEDAVRLVVARGRAMQGAPSGGVMVAVQATEEEIRDALLSYEGRLDVAAVNGPVSVVVSGDAEAAGELAELWRGRGRRVRRLEVSHAFHSPHMDGALEGFRAALESVEFREPQREIVAFDGEGRVGVDRLRSVEYWVRHVREAVRFHDVVRELEAAGAARVVELGPDGVLTGLVREALPEVTAVASVRRERAAVRTYVDALARVHVSGASVDWAPLYAGAGGGVDLPTYAFQRRRYWTATPDASGAVTRLGVRRAGHPLLGAAVERAQDGGIVLTGRLSAVTHPWLADHAILGHTLVPGTAFLELAGAAADRVGGGDTAELTLEAPLPLPPEAAVLIQVTVGAPDGQGHRPVAVHARREDGKDGDGREDADTAEWTRHATGTLVAPADRSTHETEDAARDLPEPWPPVDGTYGRLAAHGYEYGPAFQGLRGARGAHGLIEAEVALPDELREEAGHYGIHPALLDAALHPLVESLAEEAAPGHIALPFTFTGVRLHASGAAALRIRWTRERDGWRLYASDPAGAAVLTLDAAGLRDVPREQIERLGSAVPRNGSSGGLYPVVWRALPEPLGDADRRWVRISDDDLAAAVPADGRTAPEAVVMDLATPPGAPQGPDAVHALAARTLRLVRDWIADERFGQARLVFVTRGAQAAQDGDPVPDLAAAAAWGLVRTAQTEHPDRFVLVDTADGNVPLAAVLASGEPQLALRDGTLLAPCVAREAAPRESGTGPVHPIGGHGTVVITGGTGGIGTLLARHLAERHRVRDLLLVSRRGDTADGARELAGTLADLGATVRFAACDGADRAALATVLSEATPPVSAVFHLAGTLDDGLLGDLDPDRLDAVLRPKADSALHLHELSLELGLELDAFVVFSSVSGIVGTSGQANYAAANALLDALALHRRARGLAATSVAWGLWEQDTGMAGTLGTAARARWARSGLTPLAAERALALLDEALVAPHPLHVATSLDQRALGERAVRGELPAVLREVAPHVRRRAAASAASADATWSTRTAALAPAERERAALDLVRGVVAEVLGHAGADVVAAERSFKDLGLDSLTGVELRNRLASATGLRLPATVVFDHPTPTALAARLLDGLGTQPAGAARTSAVAAVAADEPIAIVGMACRYPGGVASPEDLWRLVESGTDAVGPFPQDRGWDLDGLYHPDPDHHGTSYAREGGFLYDAAEFDAEFFGLSPREAAAMDPQQRLLLETAWEAFERAGLDPAALRGSRTGVFAGAMYDDYGARFSQAPDGYEGYLLTGSTSSVVSGRIAYTFGLEGPAVTVDTACSSSLVALHLAAQALRTGECDLALAGGATVMARPNTFVEFSRQRGLSADGRCKAFSADADGTGWSEGVGLLLVERLSDARRHGHRVLAVVRGSAVNQDGASNGLTAPNGPSQERVIRQALASAGLSPADVDAVEAHGTGTRLGDPIEAQALLATYGQDRETPLWLGSLKSNIGHSQAAAGVGGVIKMVQAIRHGVLPRTLHADTPSPLVDWSSVGVALLAEPVAWPEVGRVRRAGVSSFGISGTNAHVIVEQAPAEPQPGPAAGEGDLPVVWPLSARSPEALRAQARAVAAFAETKVDTPVRAIGNALATTRSALPHRALVRAAGRDELLDALHALATGAAHPALVEGWESPGGTAFVFTGQGSQWSGMGRELYEAFPVFAGAFDEVVGVVDGVVGEGAVSLRDVVFDGVHGEVLARTEWAQVGLFAVGVGLFRLWERFGVVPRWVAGHSVGELVAGYVAGLWGLDDAVRLVVARGRAMQGAPSGGVMVAVQATEEEIRDALRDGVDVAAVNGERAVVISGDEDSTLAVAALFQERGRRVRRLEVSHAFHSPHMDGALEGFRAALESVEFREPQREIVAFDGEGRVGVDRLRSVEYWVRHVREAVRFHDVVQELEAAGAARVVELGPDGVLTGLVREALPEVVAVPSVRRTHDAVDTFVDALARVHVSGASVDWAPLYAGTEGRVDLPTYAFQRRRHWLDVPHSAADVAGAGLESADHPLLGAEIELPEGQGLLLTGRLSLTGHPWLADHAIAGHTLLPAAALVDLALHTGGRLGAPTVTELLIEAPLTLPETGSVQLRVHAGAADTDGRRALTVHSRPDDADPGTPWIRHVSAELAAVGPDPAPTAVQGPDPEAYEKTGDAYERLAAAGYDYGPAFRALRATARGGDGHLHTRLEPAPGTDSQTGFAVHPALLDAALHPIALAAVEAGDGIVVPFAWRGVRLHEPETAAAGARLVPGPDGTSYGLTVTGPDGTVVLSAEEVSVRHIDPAQLGTATRRTPLYTVELVPVSGTPRKPERAPQVVDLRREAGEEVPAVVHEAVGEALGVVQRHAAAAEGTLTVVTGPGVVGAAVRGLVRSAQAEHPGRFVLVDTDSAEPPTALPDGEPEVVVRDGRLLAPRLTAAPAATAAEPPALRDAVLLTGASGALGGVVARHLVRAHGVRQLVLVSRRGGAAPGAAELVAELELLGARAEFAASDVSVRADVEALFDRFDVGAVVHAAGVLDDGTVEGLTPERVSGVLRAKVDAAWHLHEVSRAHPVDAFVLFSSVAGVLGTAGQAAYAAANAFLDALAEARRAEGLPALSLAWGLWDASTGGMGESLSAVDVTRIVRSGVLALDEDQALALLDEALAFPDGGLRVATRWDLAGLRRRQIDGTPPPALLRALLPRTTPTAGGGSGPADVDTLTQELARLDGDERRTRVLDVVREAVAGVLGHSDPGTIADERPFADLGFDSLSAVELRNRLTAVTGLRLPATLVFDHPTVTALARRLHDELLGDLGQAHEDTAPAPMAPAVTDEPIAIVAMACRYPGGVASPEDLWRLVESGADAVGPFPDDRGWDLDALYDPDPDHQGTSYTRHGGFLVDAADFDPAFFGMSPKEALTTDPQQRLLLETAWEAFERAGLDPEALRGSRTGVFAGVMYNDYGARLHQAAEAPDGSEGYLVSGSAGSVASGRIAYTFGLEGPAVTVDTACSSSLVALHLAAQALRTGECDLALAGGATVMASPATFVEFSRQRGLAADGRCKPFSDAADGTGWSEGVGLLLVERLSDARRRGHRVLAVVRGSAVNQDGASNGLTAPNGPSQERVIRQALASAGLSPADVDAVEAHGTGTRLGDPIEAQALLATYGQDRETPLWLGSLKSNIGHTQAAAGVGGVIKMVQAIRHGVLPRTLHADTPSRQVDWEAGEVRLLTQARAWPAGPDGTPRRAAVSSFGISGTNAHVIVEEAVEEAVEAAEPVTGAPDDDTVEEAALPVADTQPFPVPLSARTPEAVRAQAARLRELVAADEALTPASLGAALTGSRATFDHRAVVVADGRAELVEALSALADARTPLTDAVKGRTAFLFTGQGSQRPGMGRALHAAYPTFADAFDAAAAALDARLGLERPLHDVVFADPESPEAELLGRTVWTQPALFAFETALFRLYESWGLRPDLVAGHSVGGVAAAHAAGVLDLDDAAALVAARARLMDALPAEGAMLSFEASEEQVRAQLDGERGQVDIAAVNGPRATVLSGDEDAVLAVAARLSGLGVRARRLRVSHAFHSPLMEPMLAEFRAVVSGLRLREPAIRYVSDTTGRVAEPGRLTSPDYWTEHVRRAVRFADAVATLHAEGATRYLEIGPDAVLSALVPQSLPEDERPAALAAAGRRGRPEARTALVAAATLHAAGADVDWRAWYASAARTPHARAVPTPDALPTYPFQRERYWLNPPRPRRTARWSGHPFLDGALDLGGGLGTVFTGRITPADHPWTGGHTVHGTPLLPGTGLLELALHAGRRTGYPVVGDLTLTAPLPLPTVVGPDSSADVEIQAVVEPAGPDGHRGLKIYARAAAAGATDGLPWTLHATGRLEQASDDVPPVREEDGPREPLAIEEIHTRLADVGLDYTGFFRSLRAVHRASDGSLHAELDPVPADGHALHPALLDAALHPLILWQPADELRLPFSWEGVRLHTGSPLAPQPLHVHLTGTADGAALSITTQQDEPVLTARNVVLRTVDADALRGPGDAAALWQVGYDPVPSSAPVLDVSRTAGVVDLRREIGAEVPAVVHEVVGEALGVVQRHVAAAEGTLVVVTGPDVAGAAVRGLVRSAQAEHPGRFVLVDTDQPTLPGTLPTGEPELAFIKGEFHARRLAETPRSPAGTPALADAVLVTGASGALGGVVARHLVQACGARELVLVSRRGGTAPGAGELAEELESLGASVVWAAADVSLRSEVERLFTEFRVGAVVHAAGVLDDGTVEGLTPERVSGVLRAKVDAAWHLHEVSRAHSVDAFVLFSSVAGVLGTAGQAAYAAANAFLDALVESRRADGLPGLSLAWGLWDTGAGGMGAALTVADVARIGRGGVLPLSEDEALALLDEALTSEGGVRVAARWDVPALRRSQAAGTTPPAVLRTLIPAPVTAVRQESVPQPAFAQLPPRKRRSVLLELVRGDLAQVLGHGSARAVPVDRGMLQLGLDSLGAVELRNRLATATGLRLPATVVFDHPTAQALADHLAESLTPAEPPAPAEDTAETLESVSDEELFRLIDEELDGE</sequence>
<dbReference type="Pfam" id="PF16197">
    <property type="entry name" value="KAsynt_C_assoc"/>
    <property type="match status" value="4"/>
</dbReference>
<dbReference type="InterPro" id="IPR013968">
    <property type="entry name" value="PKS_KR"/>
</dbReference>
<keyword evidence="5" id="KW-0045">Antibiotic biosynthesis</keyword>
<dbReference type="Pfam" id="PF02801">
    <property type="entry name" value="Ketoacyl-synt_C"/>
    <property type="match status" value="4"/>
</dbReference>
<dbReference type="InterPro" id="IPR006162">
    <property type="entry name" value="Ppantetheine_attach_site"/>
</dbReference>
<feature type="domain" description="Carrier" evidence="10">
    <location>
        <begin position="922"/>
        <end position="997"/>
    </location>
</feature>
<dbReference type="PANTHER" id="PTHR43775">
    <property type="entry name" value="FATTY ACID SYNTHASE"/>
    <property type="match status" value="1"/>
</dbReference>
<feature type="region of interest" description="C-terminal hotdog fold" evidence="8">
    <location>
        <begin position="2052"/>
        <end position="2191"/>
    </location>
</feature>
<dbReference type="SMART" id="SM00825">
    <property type="entry name" value="PKS_KS"/>
    <property type="match status" value="4"/>
</dbReference>
<gene>
    <name evidence="13" type="ORF">ABB07_01865</name>
</gene>
<dbReference type="Pfam" id="PF00550">
    <property type="entry name" value="PP-binding"/>
    <property type="match status" value="4"/>
</dbReference>
<evidence type="ECO:0000256" key="3">
    <source>
        <dbReference type="ARBA" id="ARBA00022553"/>
    </source>
</evidence>
<feature type="region of interest" description="C-terminal hotdog fold" evidence="8">
    <location>
        <begin position="3787"/>
        <end position="3926"/>
    </location>
</feature>
<feature type="domain" description="PKS/mFAS DH" evidence="12">
    <location>
        <begin position="5368"/>
        <end position="5645"/>
    </location>
</feature>
<dbReference type="Pfam" id="PF08659">
    <property type="entry name" value="KR"/>
    <property type="match status" value="3"/>
</dbReference>
<feature type="domain" description="PKS/mFAS DH" evidence="12">
    <location>
        <begin position="1906"/>
        <end position="2191"/>
    </location>
</feature>
<dbReference type="Pfam" id="PF14765">
    <property type="entry name" value="PS-DH"/>
    <property type="match status" value="3"/>
</dbReference>
<dbReference type="PROSITE" id="PS00606">
    <property type="entry name" value="KS3_1"/>
    <property type="match status" value="3"/>
</dbReference>
<evidence type="ECO:0000259" key="10">
    <source>
        <dbReference type="PROSITE" id="PS50075"/>
    </source>
</evidence>
<dbReference type="InterPro" id="IPR050091">
    <property type="entry name" value="PKS_NRPS_Biosynth_Enz"/>
</dbReference>
<keyword evidence="6" id="KW-0511">Multifunctional enzyme</keyword>
<dbReference type="Gene3D" id="3.10.129.110">
    <property type="entry name" value="Polyketide synthase dehydratase"/>
    <property type="match status" value="3"/>
</dbReference>
<feature type="domain" description="Carrier" evidence="10">
    <location>
        <begin position="6064"/>
        <end position="6139"/>
    </location>
</feature>